<name>A0ABS9APK5_9GAMM</name>
<comment type="caution">
    <text evidence="1">The sequence shown here is derived from an EMBL/GenBank/DDBJ whole genome shotgun (WGS) entry which is preliminary data.</text>
</comment>
<dbReference type="Proteomes" id="UP001320272">
    <property type="component" value="Unassembled WGS sequence"/>
</dbReference>
<dbReference type="EMBL" id="JABFTV010000002">
    <property type="protein sequence ID" value="MCE8023642.1"/>
    <property type="molecule type" value="Genomic_DNA"/>
</dbReference>
<protein>
    <submittedName>
        <fullName evidence="1">Uncharacterized protein</fullName>
    </submittedName>
</protein>
<gene>
    <name evidence="1" type="ORF">HOP59_05825</name>
</gene>
<keyword evidence="2" id="KW-1185">Reference proteome</keyword>
<accession>A0ABS9APK5</accession>
<evidence type="ECO:0000313" key="1">
    <source>
        <dbReference type="EMBL" id="MCE8023642.1"/>
    </source>
</evidence>
<sequence>MHPTTVNRISALLNTSATDAGVDLKLMLQRQGPIETLEVCVAALDRIEACGYEKISHRKALATTARAALKQLERGPQS</sequence>
<organism evidence="1 2">
    <name type="scientific">Billgrantia aerodenitrificans</name>
    <dbReference type="NCBI Taxonomy" id="2733483"/>
    <lineage>
        <taxon>Bacteria</taxon>
        <taxon>Pseudomonadati</taxon>
        <taxon>Pseudomonadota</taxon>
        <taxon>Gammaproteobacteria</taxon>
        <taxon>Oceanospirillales</taxon>
        <taxon>Halomonadaceae</taxon>
        <taxon>Billgrantia</taxon>
    </lineage>
</organism>
<dbReference type="RefSeq" id="WP_234253141.1">
    <property type="nucleotide sequence ID" value="NZ_JABFTV010000002.1"/>
</dbReference>
<evidence type="ECO:0000313" key="2">
    <source>
        <dbReference type="Proteomes" id="UP001320272"/>
    </source>
</evidence>
<reference evidence="1 2" key="1">
    <citation type="journal article" date="2021" name="Front. Microbiol.">
        <title>Aerobic Denitrification and Heterotrophic Sulfur Oxidation in the Genus Halomonas Revealed by Six Novel Species Characterizations and Genome-Based Analysis.</title>
        <authorList>
            <person name="Wang L."/>
            <person name="Shao Z."/>
        </authorList>
    </citation>
    <scope>NUCLEOTIDE SEQUENCE [LARGE SCALE GENOMIC DNA]</scope>
    <source>
        <strain evidence="1 2">MCCC 1A11058</strain>
    </source>
</reference>
<proteinExistence type="predicted"/>